<organism evidence="1 2">
    <name type="scientific">Exophiala aquamarina CBS 119918</name>
    <dbReference type="NCBI Taxonomy" id="1182545"/>
    <lineage>
        <taxon>Eukaryota</taxon>
        <taxon>Fungi</taxon>
        <taxon>Dikarya</taxon>
        <taxon>Ascomycota</taxon>
        <taxon>Pezizomycotina</taxon>
        <taxon>Eurotiomycetes</taxon>
        <taxon>Chaetothyriomycetidae</taxon>
        <taxon>Chaetothyriales</taxon>
        <taxon>Herpotrichiellaceae</taxon>
        <taxon>Exophiala</taxon>
    </lineage>
</organism>
<proteinExistence type="predicted"/>
<dbReference type="OrthoDB" id="63112at2759"/>
<dbReference type="EMBL" id="AMGV01000027">
    <property type="protein sequence ID" value="KEF51155.1"/>
    <property type="molecule type" value="Genomic_DNA"/>
</dbReference>
<dbReference type="AlphaFoldDB" id="A0A072P6A4"/>
<dbReference type="STRING" id="1182545.A0A072P6A4"/>
<dbReference type="GO" id="GO:0000172">
    <property type="term" value="C:ribonuclease MRP complex"/>
    <property type="evidence" value="ECO:0007669"/>
    <property type="project" value="TreeGrafter"/>
</dbReference>
<name>A0A072P6A4_9EURO</name>
<protein>
    <submittedName>
        <fullName evidence="1">Uncharacterized protein</fullName>
    </submittedName>
</protein>
<dbReference type="GO" id="GO:0001682">
    <property type="term" value="P:tRNA 5'-leader removal"/>
    <property type="evidence" value="ECO:0007669"/>
    <property type="project" value="InterPro"/>
</dbReference>
<dbReference type="InterPro" id="IPR013893">
    <property type="entry name" value="RNase_P_Rpp40"/>
</dbReference>
<dbReference type="VEuPathDB" id="FungiDB:A1O9_12769"/>
<dbReference type="HOGENOM" id="CLU_104697_0_0_1"/>
<accession>A0A072P6A4</accession>
<dbReference type="GO" id="GO:0000447">
    <property type="term" value="P:endonucleolytic cleavage in ITS1 to separate SSU-rRNA from 5.8S rRNA and LSU-rRNA from tricistronic rRNA transcript (SSU-rRNA, 5.8S rRNA, LSU-rRNA)"/>
    <property type="evidence" value="ECO:0007669"/>
    <property type="project" value="TreeGrafter"/>
</dbReference>
<comment type="caution">
    <text evidence="1">The sequence shown here is derived from an EMBL/GenBank/DDBJ whole genome shotgun (WGS) entry which is preliminary data.</text>
</comment>
<keyword evidence="2" id="KW-1185">Reference proteome</keyword>
<evidence type="ECO:0000313" key="2">
    <source>
        <dbReference type="Proteomes" id="UP000027920"/>
    </source>
</evidence>
<evidence type="ECO:0000313" key="1">
    <source>
        <dbReference type="EMBL" id="KEF51155.1"/>
    </source>
</evidence>
<gene>
    <name evidence="1" type="ORF">A1O9_12769</name>
</gene>
<dbReference type="GeneID" id="25287663"/>
<sequence length="167" mass="18811">MSYLSNGSSSPTKINLNLGSLPTYISSTQAPTKRLPWRIMRNSDCIYSATLLLPDELYGLIWQAVESDVPKIRYAKVVMKLEELLDGEFLNEYIKRGMHFRPALQPMASSPCNILMISEGDTRADNVFSIKEGILSMELSKDDYERTGLQGSPVRSGGRKHVKTRYC</sequence>
<dbReference type="GO" id="GO:0000171">
    <property type="term" value="F:ribonuclease MRP activity"/>
    <property type="evidence" value="ECO:0007669"/>
    <property type="project" value="TreeGrafter"/>
</dbReference>
<dbReference type="RefSeq" id="XP_013253745.1">
    <property type="nucleotide sequence ID" value="XM_013398291.1"/>
</dbReference>
<dbReference type="PANTHER" id="PTHR15396">
    <property type="entry name" value="RIBONUCLEASE P PROTEIN SUBUNIT P40"/>
    <property type="match status" value="1"/>
</dbReference>
<reference evidence="1 2" key="1">
    <citation type="submission" date="2013-03" db="EMBL/GenBank/DDBJ databases">
        <title>The Genome Sequence of Exophiala aquamarina CBS 119918.</title>
        <authorList>
            <consortium name="The Broad Institute Genomics Platform"/>
            <person name="Cuomo C."/>
            <person name="de Hoog S."/>
            <person name="Gorbushina A."/>
            <person name="Walker B."/>
            <person name="Young S.K."/>
            <person name="Zeng Q."/>
            <person name="Gargeya S."/>
            <person name="Fitzgerald M."/>
            <person name="Haas B."/>
            <person name="Abouelleil A."/>
            <person name="Allen A.W."/>
            <person name="Alvarado L."/>
            <person name="Arachchi H.M."/>
            <person name="Berlin A.M."/>
            <person name="Chapman S.B."/>
            <person name="Gainer-Dewar J."/>
            <person name="Goldberg J."/>
            <person name="Griggs A."/>
            <person name="Gujja S."/>
            <person name="Hansen M."/>
            <person name="Howarth C."/>
            <person name="Imamovic A."/>
            <person name="Ireland A."/>
            <person name="Larimer J."/>
            <person name="McCowan C."/>
            <person name="Murphy C."/>
            <person name="Pearson M."/>
            <person name="Poon T.W."/>
            <person name="Priest M."/>
            <person name="Roberts A."/>
            <person name="Saif S."/>
            <person name="Shea T."/>
            <person name="Sisk P."/>
            <person name="Sykes S."/>
            <person name="Wortman J."/>
            <person name="Nusbaum C."/>
            <person name="Birren B."/>
        </authorList>
    </citation>
    <scope>NUCLEOTIDE SEQUENCE [LARGE SCALE GENOMIC DNA]</scope>
    <source>
        <strain evidence="1 2">CBS 119918</strain>
    </source>
</reference>
<dbReference type="GO" id="GO:0004526">
    <property type="term" value="F:ribonuclease P activity"/>
    <property type="evidence" value="ECO:0007669"/>
    <property type="project" value="TreeGrafter"/>
</dbReference>
<dbReference type="Proteomes" id="UP000027920">
    <property type="component" value="Unassembled WGS sequence"/>
</dbReference>
<dbReference type="GO" id="GO:0030681">
    <property type="term" value="C:multimeric ribonuclease P complex"/>
    <property type="evidence" value="ECO:0007669"/>
    <property type="project" value="TreeGrafter"/>
</dbReference>
<dbReference type="PANTHER" id="PTHR15396:SF1">
    <property type="entry name" value="RIBONUCLEASE P PROTEIN SUBUNIT P40"/>
    <property type="match status" value="1"/>
</dbReference>
<dbReference type="Pfam" id="PF08584">
    <property type="entry name" value="Ribonuc_P_40"/>
    <property type="match status" value="1"/>
</dbReference>